<gene>
    <name evidence="18" type="ORF">PR001_g21504</name>
    <name evidence="19" type="ORF">PR003_g23237</name>
</gene>
<dbReference type="InterPro" id="IPR043502">
    <property type="entry name" value="DNA/RNA_pol_sf"/>
</dbReference>
<evidence type="ECO:0000256" key="7">
    <source>
        <dbReference type="ARBA" id="ARBA00022759"/>
    </source>
</evidence>
<dbReference type="Pfam" id="PF00665">
    <property type="entry name" value="rve"/>
    <property type="match status" value="1"/>
</dbReference>
<dbReference type="Gene3D" id="3.10.10.10">
    <property type="entry name" value="HIV Type 1 Reverse Transcriptase, subunit A, domain 1"/>
    <property type="match status" value="1"/>
</dbReference>
<dbReference type="GO" id="GO:0006508">
    <property type="term" value="P:proteolysis"/>
    <property type="evidence" value="ECO:0007669"/>
    <property type="project" value="UniProtKB-KW"/>
</dbReference>
<dbReference type="SUPFAM" id="SSF56672">
    <property type="entry name" value="DNA/RNA polymerases"/>
    <property type="match status" value="1"/>
</dbReference>
<evidence type="ECO:0000259" key="17">
    <source>
        <dbReference type="PROSITE" id="PS50994"/>
    </source>
</evidence>
<keyword evidence="5" id="KW-0479">Metal-binding</keyword>
<keyword evidence="11" id="KW-0695">RNA-directed DNA polymerase</keyword>
<dbReference type="FunFam" id="3.30.420.10:FF:000032">
    <property type="entry name" value="Retrovirus-related Pol polyprotein from transposon 297-like Protein"/>
    <property type="match status" value="1"/>
</dbReference>
<evidence type="ECO:0000256" key="1">
    <source>
        <dbReference type="ARBA" id="ARBA00022670"/>
    </source>
</evidence>
<dbReference type="GO" id="GO:0003677">
    <property type="term" value="F:DNA binding"/>
    <property type="evidence" value="ECO:0007669"/>
    <property type="project" value="UniProtKB-KW"/>
</dbReference>
<dbReference type="AlphaFoldDB" id="A0A6A4CYB4"/>
<evidence type="ECO:0000256" key="12">
    <source>
        <dbReference type="ARBA" id="ARBA00022932"/>
    </source>
</evidence>
<dbReference type="InterPro" id="IPR001584">
    <property type="entry name" value="Integrase_cat-core"/>
</dbReference>
<evidence type="ECO:0000256" key="4">
    <source>
        <dbReference type="ARBA" id="ARBA00022722"/>
    </source>
</evidence>
<dbReference type="SUPFAM" id="SSF53098">
    <property type="entry name" value="Ribonuclease H-like"/>
    <property type="match status" value="1"/>
</dbReference>
<dbReference type="InterPro" id="IPR056924">
    <property type="entry name" value="SH3_Tf2-1"/>
</dbReference>
<dbReference type="InterPro" id="IPR050951">
    <property type="entry name" value="Retrovirus_Pol_polyprotein"/>
</dbReference>
<dbReference type="GO" id="GO:0046872">
    <property type="term" value="F:metal ion binding"/>
    <property type="evidence" value="ECO:0007669"/>
    <property type="project" value="UniProtKB-KW"/>
</dbReference>
<keyword evidence="21" id="KW-1185">Reference proteome</keyword>
<evidence type="ECO:0000256" key="10">
    <source>
        <dbReference type="ARBA" id="ARBA00022908"/>
    </source>
</evidence>
<dbReference type="EMBL" id="QXFV01002259">
    <property type="protein sequence ID" value="KAE8990377.1"/>
    <property type="molecule type" value="Genomic_DNA"/>
</dbReference>
<keyword evidence="13" id="KW-0238">DNA-binding</keyword>
<dbReference type="InterPro" id="IPR043128">
    <property type="entry name" value="Rev_trsase/Diguanyl_cyclase"/>
</dbReference>
<keyword evidence="1" id="KW-0645">Protease</keyword>
<dbReference type="CDD" id="cd01647">
    <property type="entry name" value="RT_LTR"/>
    <property type="match status" value="1"/>
</dbReference>
<proteinExistence type="predicted"/>
<keyword evidence="7" id="KW-0255">Endonuclease</keyword>
<dbReference type="GO" id="GO:0004190">
    <property type="term" value="F:aspartic-type endopeptidase activity"/>
    <property type="evidence" value="ECO:0007669"/>
    <property type="project" value="UniProtKB-KW"/>
</dbReference>
<evidence type="ECO:0000256" key="2">
    <source>
        <dbReference type="ARBA" id="ARBA00022679"/>
    </source>
</evidence>
<evidence type="ECO:0000256" key="5">
    <source>
        <dbReference type="ARBA" id="ARBA00022723"/>
    </source>
</evidence>
<evidence type="ECO:0000256" key="9">
    <source>
        <dbReference type="ARBA" id="ARBA00022842"/>
    </source>
</evidence>
<dbReference type="PROSITE" id="PS50994">
    <property type="entry name" value="INTEGRASE"/>
    <property type="match status" value="1"/>
</dbReference>
<evidence type="ECO:0000256" key="13">
    <source>
        <dbReference type="ARBA" id="ARBA00023125"/>
    </source>
</evidence>
<dbReference type="GO" id="GO:0003964">
    <property type="term" value="F:RNA-directed DNA polymerase activity"/>
    <property type="evidence" value="ECO:0007669"/>
    <property type="project" value="UniProtKB-KW"/>
</dbReference>
<dbReference type="Gene3D" id="3.30.70.270">
    <property type="match status" value="2"/>
</dbReference>
<keyword evidence="10" id="KW-0229">DNA integration</keyword>
<dbReference type="GO" id="GO:0004519">
    <property type="term" value="F:endonuclease activity"/>
    <property type="evidence" value="ECO:0007669"/>
    <property type="project" value="UniProtKB-KW"/>
</dbReference>
<keyword evidence="3" id="KW-0548">Nucleotidyltransferase</keyword>
<dbReference type="FunFam" id="3.30.70.270:FF:000045">
    <property type="entry name" value="Transposon Tf2-7 polyprotein"/>
    <property type="match status" value="1"/>
</dbReference>
<keyword evidence="4" id="KW-0540">Nuclease</keyword>
<dbReference type="Gene3D" id="3.10.20.370">
    <property type="match status" value="1"/>
</dbReference>
<dbReference type="PANTHER" id="PTHR37984:SF5">
    <property type="entry name" value="PROTEIN NYNRIN-LIKE"/>
    <property type="match status" value="1"/>
</dbReference>
<name>A0A6A4CYB4_9STRA</name>
<dbReference type="Proteomes" id="UP000434957">
    <property type="component" value="Unassembled WGS sequence"/>
</dbReference>
<dbReference type="PROSITE" id="PS50878">
    <property type="entry name" value="RT_POL"/>
    <property type="match status" value="1"/>
</dbReference>
<dbReference type="Gene3D" id="3.30.420.10">
    <property type="entry name" value="Ribonuclease H-like superfamily/Ribonuclease H"/>
    <property type="match status" value="1"/>
</dbReference>
<keyword evidence="12" id="KW-0239">DNA-directed DNA polymerase</keyword>
<feature type="region of interest" description="Disordered" evidence="15">
    <location>
        <begin position="96"/>
        <end position="117"/>
    </location>
</feature>
<evidence type="ECO:0000313" key="19">
    <source>
        <dbReference type="EMBL" id="KAE9298434.1"/>
    </source>
</evidence>
<dbReference type="Pfam" id="PF17921">
    <property type="entry name" value="Integrase_H2C2"/>
    <property type="match status" value="1"/>
</dbReference>
<dbReference type="Pfam" id="PF00078">
    <property type="entry name" value="RVT_1"/>
    <property type="match status" value="1"/>
</dbReference>
<dbReference type="InterPro" id="IPR012337">
    <property type="entry name" value="RNaseH-like_sf"/>
</dbReference>
<keyword evidence="14" id="KW-0233">DNA recombination</keyword>
<dbReference type="GO" id="GO:0006310">
    <property type="term" value="P:DNA recombination"/>
    <property type="evidence" value="ECO:0007669"/>
    <property type="project" value="UniProtKB-KW"/>
</dbReference>
<dbReference type="Pfam" id="PF17917">
    <property type="entry name" value="RT_RNaseH"/>
    <property type="match status" value="1"/>
</dbReference>
<evidence type="ECO:0000259" key="16">
    <source>
        <dbReference type="PROSITE" id="PS50878"/>
    </source>
</evidence>
<evidence type="ECO:0000256" key="14">
    <source>
        <dbReference type="ARBA" id="ARBA00023172"/>
    </source>
</evidence>
<dbReference type="Gene3D" id="1.10.340.70">
    <property type="match status" value="1"/>
</dbReference>
<dbReference type="InterPro" id="IPR041588">
    <property type="entry name" value="Integrase_H2C2"/>
</dbReference>
<comment type="caution">
    <text evidence="19">The sequence shown here is derived from an EMBL/GenBank/DDBJ whole genome shotgun (WGS) entry which is preliminary data.</text>
</comment>
<dbReference type="GO" id="GO:0003887">
    <property type="term" value="F:DNA-directed DNA polymerase activity"/>
    <property type="evidence" value="ECO:0007669"/>
    <property type="project" value="UniProtKB-KW"/>
</dbReference>
<organism evidence="19 21">
    <name type="scientific">Phytophthora rubi</name>
    <dbReference type="NCBI Taxonomy" id="129364"/>
    <lineage>
        <taxon>Eukaryota</taxon>
        <taxon>Sar</taxon>
        <taxon>Stramenopiles</taxon>
        <taxon>Oomycota</taxon>
        <taxon>Peronosporomycetes</taxon>
        <taxon>Peronosporales</taxon>
        <taxon>Peronosporaceae</taxon>
        <taxon>Phytophthora</taxon>
    </lineage>
</organism>
<feature type="domain" description="Reverse transcriptase" evidence="16">
    <location>
        <begin position="226"/>
        <end position="405"/>
    </location>
</feature>
<keyword evidence="9" id="KW-0460">Magnesium</keyword>
<protein>
    <recommendedName>
        <fullName evidence="22">Reverse transcriptase</fullName>
    </recommendedName>
</protein>
<dbReference type="InterPro" id="IPR036397">
    <property type="entry name" value="RNaseH_sf"/>
</dbReference>
<feature type="region of interest" description="Disordered" evidence="15">
    <location>
        <begin position="643"/>
        <end position="693"/>
    </location>
</feature>
<dbReference type="FunFam" id="3.10.20.370:FF:000001">
    <property type="entry name" value="Retrovirus-related Pol polyprotein from transposon 17.6-like protein"/>
    <property type="match status" value="1"/>
</dbReference>
<dbReference type="Proteomes" id="UP000429607">
    <property type="component" value="Unassembled WGS sequence"/>
</dbReference>
<evidence type="ECO:0000313" key="18">
    <source>
        <dbReference type="EMBL" id="KAE8990377.1"/>
    </source>
</evidence>
<reference evidence="19 21" key="1">
    <citation type="submission" date="2018-08" db="EMBL/GenBank/DDBJ databases">
        <title>Genomic investigation of the strawberry pathogen Phytophthora fragariae indicates pathogenicity is determined by transcriptional variation in three key races.</title>
        <authorList>
            <person name="Adams T.M."/>
            <person name="Armitage A.D."/>
            <person name="Sobczyk M.K."/>
            <person name="Bates H.J."/>
            <person name="Dunwell J.M."/>
            <person name="Nellist C.F."/>
            <person name="Harrison R.J."/>
        </authorList>
    </citation>
    <scope>NUCLEOTIDE SEQUENCE [LARGE SCALE GENOMIC DNA]</scope>
    <source>
        <strain evidence="18 20">SCRP249</strain>
        <strain evidence="19 21">SCRP333</strain>
    </source>
</reference>
<dbReference type="InterPro" id="IPR000477">
    <property type="entry name" value="RT_dom"/>
</dbReference>
<evidence type="ECO:0000313" key="20">
    <source>
        <dbReference type="Proteomes" id="UP000429607"/>
    </source>
</evidence>
<keyword evidence="2" id="KW-0808">Transferase</keyword>
<evidence type="ECO:0000256" key="8">
    <source>
        <dbReference type="ARBA" id="ARBA00022801"/>
    </source>
</evidence>
<dbReference type="Pfam" id="PF24626">
    <property type="entry name" value="SH3_Tf2-1"/>
    <property type="match status" value="1"/>
</dbReference>
<dbReference type="PANTHER" id="PTHR37984">
    <property type="entry name" value="PROTEIN CBG26694"/>
    <property type="match status" value="1"/>
</dbReference>
<evidence type="ECO:0000313" key="21">
    <source>
        <dbReference type="Proteomes" id="UP000434957"/>
    </source>
</evidence>
<keyword evidence="6" id="KW-0064">Aspartyl protease</keyword>
<dbReference type="InterPro" id="IPR041373">
    <property type="entry name" value="RT_RNaseH"/>
</dbReference>
<keyword evidence="8" id="KW-0378">Hydrolase</keyword>
<feature type="region of interest" description="Disordered" evidence="15">
    <location>
        <begin position="1149"/>
        <end position="1171"/>
    </location>
</feature>
<sequence length="1275" mass="142865">MYSSRISSTVRIRPGGQALVVTDVQGEIGEDVTVLVEWLVDLDASVRVARSLCTVQEKKVIVEVCNPSTEEMVIKKGTPLAAISVVPESAFSASAASSPVDGAEPFSPEENASSKRESDWIHAAIAASPTAENASSESMPELDKVLETELKVDFSDSKLGSEQKELFSGLLNSFRDLFVETSLKPGRTDLLEFTIDTGNSAPIKQRPYRVSKAEGDVMESEIEQYLDLNLIRASSSPWASPVLMIRKPDGGIRFCIDYRRLNAVTVKDCYPMPLIDDILDVLGNAKLFSTMDIASGYWNVPMSAGSIEKTAFICKYGLYEWLVMPFGLCNAVPAFERLMENVLVDLKWRTCLVYLDDCVVFSEDFPTHLVRLKQVLERFRAAGFKLKMKKCKWGRDQVAFLGHIVTPSGILPTPEKVKAVMNVRRPHDLHTVRAFLGLTSYFRRYIPGYAAISAPIERLKAKGVLFDWNEDCEAAFVQLKRKLVEPPILVYPDFSKRFKLYVDSSKLAVGACLMQTVDGRERAVAYASKLLVGSEKDWINKQDGTSEIECWGIVWATKKFRCYLDRREFDLYTDHKALTLVFSETNRTSNAKLARWAMELSQLRFKVYHKAGSSMGHVDGLSRLYSNSVCAISMADLLNDANSDDQSSPLVGEGPAGGPRDAVPPNAGSNPAGRGSAEVGESDPVAGAASEPLEAPTEQLLVSPVDVFGLQQDRFVAEQRRTPWILAMLAYLESGAVALDPQLRTRTLLMAPNYIVRNGVLLRRVHLKARAGPASSLEVPVIPIQFISTVLHHCHTDVLAAHVGVTKTMDKVRKHAFWHGWKRDVAEYVRECSTCGSGKGHRPWRNGLMQRMPIHELSGPFSLLVVDAVGPLVATPRGNKFILVFADYFTRWVEAFAIPRLDTTTFVETIVNEVISRHGLPERLLSDQGSNFISELARSFYETLGIKKLFGAAYHPQTQGLVERFNGTLLGMLRLFVNETQTDWDLYLPRVLFAYRTSYHEALRDSPFFSLYGRDPILPLDFAFLNTNHEWESNEVASYRRRLFLSLRDTRRMVERQLIKAQDRHAHRLEGQTETKFEEGDPVWVYYFRARRGEKKTKKLAFSWHGPYRIVGTVGENAYRVAIPTHPNRVVTINVNRLKRIKGRWSRPYPSEVPSGVATEPGVDDNGPLTEDDLPSTSFVERLVIGGEETAFSGTNCPVIDIIAKRKKNGAEQYLVLMATYEVGWRNTATLLPTYGALIREFEDTRRKELGLPELRRSARLAEANAAVDEDELLF</sequence>
<dbReference type="EMBL" id="QXFT01002427">
    <property type="protein sequence ID" value="KAE9298434.1"/>
    <property type="molecule type" value="Genomic_DNA"/>
</dbReference>
<dbReference type="CDD" id="cd09274">
    <property type="entry name" value="RNase_HI_RT_Ty3"/>
    <property type="match status" value="1"/>
</dbReference>
<accession>A0A6A4CYB4</accession>
<evidence type="ECO:0000256" key="3">
    <source>
        <dbReference type="ARBA" id="ARBA00022695"/>
    </source>
</evidence>
<evidence type="ECO:0000256" key="6">
    <source>
        <dbReference type="ARBA" id="ARBA00022750"/>
    </source>
</evidence>
<evidence type="ECO:0008006" key="22">
    <source>
        <dbReference type="Google" id="ProtNLM"/>
    </source>
</evidence>
<dbReference type="GO" id="GO:0015074">
    <property type="term" value="P:DNA integration"/>
    <property type="evidence" value="ECO:0007669"/>
    <property type="project" value="UniProtKB-KW"/>
</dbReference>
<evidence type="ECO:0000256" key="11">
    <source>
        <dbReference type="ARBA" id="ARBA00022918"/>
    </source>
</evidence>
<evidence type="ECO:0000256" key="15">
    <source>
        <dbReference type="SAM" id="MobiDB-lite"/>
    </source>
</evidence>
<feature type="domain" description="Integrase catalytic" evidence="17">
    <location>
        <begin position="856"/>
        <end position="1015"/>
    </location>
</feature>
<dbReference type="FunFam" id="1.10.340.70:FF:000001">
    <property type="entry name" value="Retrovirus-related Pol polyprotein from transposon gypsy-like Protein"/>
    <property type="match status" value="1"/>
</dbReference>